<sequence length="444" mass="50685">MGIIGQYAAVIGMMTEKLVICSFGAYSPTCEINVGVDGQDYRELDSHNNWREESSIWGRLAKNSKLIKKDASARKWLYTVWRQDRRSIRTTFFKDKIVTNLPAPLDISEVNHSILSTNLSAEPKFDIDKCLNDDIILNDNDKIELDTVDELLHSSDSSIHQSPYNIEMRKQVPMMNDILDKRKKFENISNPNFSKPLMLLFYKWFAYLPLWTCLLSDFEERYAKNKPVTVTDTTLGRGRLSNAVAESYFEIIKECILKKKTRLKPSDAILKIHLSTMTRLKAGRYGLTQTAAQRKPRAFDVLMPETWRRRKSQSRGKYFRRAVSVDKTVGQKSMAALPVVLGGMFCVGGKLLWNMIGKPSTPTPYDVIIRMNTLTALSTNSWEILLGENTKDVTPTMSRSENNRGVVVAALGSCNRGKSYLLNQLCNIQLPIVHPKKEWYMTVF</sequence>
<dbReference type="Proteomes" id="UP000681722">
    <property type="component" value="Unassembled WGS sequence"/>
</dbReference>
<name>A0A814UBC2_9BILA</name>
<evidence type="ECO:0000313" key="2">
    <source>
        <dbReference type="EMBL" id="CAF3936140.1"/>
    </source>
</evidence>
<dbReference type="EMBL" id="CAJNOQ010007561">
    <property type="protein sequence ID" value="CAF1172314.1"/>
    <property type="molecule type" value="Genomic_DNA"/>
</dbReference>
<reference evidence="1" key="1">
    <citation type="submission" date="2021-02" db="EMBL/GenBank/DDBJ databases">
        <authorList>
            <person name="Nowell W R."/>
        </authorList>
    </citation>
    <scope>NUCLEOTIDE SEQUENCE</scope>
</reference>
<gene>
    <name evidence="1" type="ORF">GPM918_LOCUS22253</name>
    <name evidence="2" type="ORF">SRO942_LOCUS22246</name>
</gene>
<dbReference type="AlphaFoldDB" id="A0A814UBC2"/>
<evidence type="ECO:0000313" key="1">
    <source>
        <dbReference type="EMBL" id="CAF1172314.1"/>
    </source>
</evidence>
<protein>
    <submittedName>
        <fullName evidence="1">Uncharacterized protein</fullName>
    </submittedName>
</protein>
<keyword evidence="3" id="KW-1185">Reference proteome</keyword>
<organism evidence="1 3">
    <name type="scientific">Didymodactylos carnosus</name>
    <dbReference type="NCBI Taxonomy" id="1234261"/>
    <lineage>
        <taxon>Eukaryota</taxon>
        <taxon>Metazoa</taxon>
        <taxon>Spiralia</taxon>
        <taxon>Gnathifera</taxon>
        <taxon>Rotifera</taxon>
        <taxon>Eurotatoria</taxon>
        <taxon>Bdelloidea</taxon>
        <taxon>Philodinida</taxon>
        <taxon>Philodinidae</taxon>
        <taxon>Didymodactylos</taxon>
    </lineage>
</organism>
<accession>A0A814UBC2</accession>
<evidence type="ECO:0000313" key="3">
    <source>
        <dbReference type="Proteomes" id="UP000663829"/>
    </source>
</evidence>
<dbReference type="EMBL" id="CAJOBC010007559">
    <property type="protein sequence ID" value="CAF3936140.1"/>
    <property type="molecule type" value="Genomic_DNA"/>
</dbReference>
<dbReference type="Proteomes" id="UP000663829">
    <property type="component" value="Unassembled WGS sequence"/>
</dbReference>
<proteinExistence type="predicted"/>
<comment type="caution">
    <text evidence="1">The sequence shown here is derived from an EMBL/GenBank/DDBJ whole genome shotgun (WGS) entry which is preliminary data.</text>
</comment>